<dbReference type="EMBL" id="JARFID010000887">
    <property type="protein sequence ID" value="MDE8698220.1"/>
    <property type="molecule type" value="Genomic_DNA"/>
</dbReference>
<accession>A0AAW6M8C3</accession>
<evidence type="ECO:0000313" key="1">
    <source>
        <dbReference type="EMBL" id="MDE8698220.1"/>
    </source>
</evidence>
<feature type="non-terminal residue" evidence="1">
    <location>
        <position position="98"/>
    </location>
</feature>
<comment type="caution">
    <text evidence="1">The sequence shown here is derived from an EMBL/GenBank/DDBJ whole genome shotgun (WGS) entry which is preliminary data.</text>
</comment>
<organism evidence="1 2">
    <name type="scientific">Bacteroides cellulosilyticus</name>
    <dbReference type="NCBI Taxonomy" id="246787"/>
    <lineage>
        <taxon>Bacteria</taxon>
        <taxon>Pseudomonadati</taxon>
        <taxon>Bacteroidota</taxon>
        <taxon>Bacteroidia</taxon>
        <taxon>Bacteroidales</taxon>
        <taxon>Bacteroidaceae</taxon>
        <taxon>Bacteroides</taxon>
    </lineage>
</organism>
<sequence length="98" mass="10439">TQGNVDLWRRVAGVMGWFTNVPAQISGTNVSAIRISLYAQQNKQVPLLQRSQTPIFKDYISSPLTSVSGGRVLVEIPVPVGTAASSVLSKGSYVLPAP</sequence>
<name>A0AAW6M8C3_9BACE</name>
<protein>
    <submittedName>
        <fullName evidence="1">Uncharacterized protein</fullName>
    </submittedName>
</protein>
<dbReference type="AlphaFoldDB" id="A0AAW6M8C3"/>
<proteinExistence type="predicted"/>
<feature type="non-terminal residue" evidence="1">
    <location>
        <position position="1"/>
    </location>
</feature>
<reference evidence="1" key="1">
    <citation type="submission" date="2023-03" db="EMBL/GenBank/DDBJ databases">
        <title>DFI Biobank Strains.</title>
        <authorList>
            <person name="Mostad J."/>
            <person name="Paddock L."/>
            <person name="Medina S."/>
            <person name="Waligurski E."/>
            <person name="Barat B."/>
            <person name="Smith R."/>
            <person name="Burgo V."/>
            <person name="Metcalfe C."/>
            <person name="Woodson C."/>
            <person name="Sundararajan A."/>
            <person name="Ramaswamy R."/>
            <person name="Lin H."/>
            <person name="Pamer E.G."/>
        </authorList>
    </citation>
    <scope>NUCLEOTIDE SEQUENCE</scope>
    <source>
        <strain evidence="1">DFI.9.5</strain>
    </source>
</reference>
<evidence type="ECO:0000313" key="2">
    <source>
        <dbReference type="Proteomes" id="UP001221924"/>
    </source>
</evidence>
<gene>
    <name evidence="1" type="ORF">PZH42_30135</name>
</gene>
<dbReference type="Proteomes" id="UP001221924">
    <property type="component" value="Unassembled WGS sequence"/>
</dbReference>